<protein>
    <submittedName>
        <fullName evidence="4">UBC core domain-containing protein</fullName>
    </submittedName>
</protein>
<reference evidence="3" key="1">
    <citation type="journal article" date="2013" name="Genetics">
        <title>The draft genome and transcriptome of Panagrellus redivivus are shaped by the harsh demands of a free-living lifestyle.</title>
        <authorList>
            <person name="Srinivasan J."/>
            <person name="Dillman A.R."/>
            <person name="Macchietto M.G."/>
            <person name="Heikkinen L."/>
            <person name="Lakso M."/>
            <person name="Fracchia K.M."/>
            <person name="Antoshechkin I."/>
            <person name="Mortazavi A."/>
            <person name="Wong G."/>
            <person name="Sternberg P.W."/>
        </authorList>
    </citation>
    <scope>NUCLEOTIDE SEQUENCE [LARGE SCALE GENOMIC DNA]</scope>
    <source>
        <strain evidence="3">MT8872</strain>
    </source>
</reference>
<dbReference type="SUPFAM" id="SSF54495">
    <property type="entry name" value="UBC-like"/>
    <property type="match status" value="1"/>
</dbReference>
<accession>A0A7E4V698</accession>
<dbReference type="AlphaFoldDB" id="A0A7E4V698"/>
<dbReference type="InterPro" id="IPR000608">
    <property type="entry name" value="UBC"/>
</dbReference>
<name>A0A7E4V698_PANRE</name>
<feature type="region of interest" description="Disordered" evidence="1">
    <location>
        <begin position="101"/>
        <end position="136"/>
    </location>
</feature>
<feature type="domain" description="UBC core" evidence="2">
    <location>
        <begin position="173"/>
        <end position="319"/>
    </location>
</feature>
<evidence type="ECO:0000256" key="1">
    <source>
        <dbReference type="SAM" id="MobiDB-lite"/>
    </source>
</evidence>
<dbReference type="GO" id="GO:0032446">
    <property type="term" value="P:protein modification by small protein conjugation"/>
    <property type="evidence" value="ECO:0007669"/>
    <property type="project" value="UniProtKB-ARBA"/>
</dbReference>
<dbReference type="InterPro" id="IPR050113">
    <property type="entry name" value="Ub_conjugating_enzyme"/>
</dbReference>
<dbReference type="WBParaSite" id="Pan_g17062.t1">
    <property type="protein sequence ID" value="Pan_g17062.t1"/>
    <property type="gene ID" value="Pan_g17062"/>
</dbReference>
<organism evidence="3 4">
    <name type="scientific">Panagrellus redivivus</name>
    <name type="common">Microworm</name>
    <dbReference type="NCBI Taxonomy" id="6233"/>
    <lineage>
        <taxon>Eukaryota</taxon>
        <taxon>Metazoa</taxon>
        <taxon>Ecdysozoa</taxon>
        <taxon>Nematoda</taxon>
        <taxon>Chromadorea</taxon>
        <taxon>Rhabditida</taxon>
        <taxon>Tylenchina</taxon>
        <taxon>Panagrolaimomorpha</taxon>
        <taxon>Panagrolaimoidea</taxon>
        <taxon>Panagrolaimidae</taxon>
        <taxon>Panagrellus</taxon>
    </lineage>
</organism>
<keyword evidence="3" id="KW-1185">Reference proteome</keyword>
<feature type="region of interest" description="Disordered" evidence="1">
    <location>
        <begin position="45"/>
        <end position="78"/>
    </location>
</feature>
<sequence>MFDPRFLDNFELFDGPVHRPEPRMRPRQNALPMPELEEFRIRLRGTSSPSGTTPSAVVPLSTPPDASLSIPSSNRTEMRQVRSRRERIRLLQQNIPVFDIGPYPSEPPIAPAWPPIDRNGRRSITTSRDTRPRCTSRNNVFDRQFDNKRKTALIHGIEGYAKINKCDLNTVYHPTRRIAQEIEELKVDPVAGVNAAPMNDDLLKWMVVIDGPEDTPYEGGTFFVDLQFPANYPFTSPSLHFRTRIFHPNINCETGAVYVNCIANNWNVTTSIRDILQDLYQGLCSPNPFNCLSPEASALFKRDPVEFEALAKKYTETYA</sequence>
<dbReference type="InterPro" id="IPR016135">
    <property type="entry name" value="UBQ-conjugating_enzyme/RWD"/>
</dbReference>
<evidence type="ECO:0000313" key="4">
    <source>
        <dbReference type="WBParaSite" id="Pan_g17062.t1"/>
    </source>
</evidence>
<dbReference type="SMART" id="SM00212">
    <property type="entry name" value="UBCc"/>
    <property type="match status" value="1"/>
</dbReference>
<proteinExistence type="predicted"/>
<dbReference type="PANTHER" id="PTHR24067">
    <property type="entry name" value="UBIQUITIN-CONJUGATING ENZYME E2"/>
    <property type="match status" value="1"/>
</dbReference>
<feature type="compositionally biased region" description="Pro residues" evidence="1">
    <location>
        <begin position="104"/>
        <end position="114"/>
    </location>
</feature>
<evidence type="ECO:0000313" key="3">
    <source>
        <dbReference type="Proteomes" id="UP000492821"/>
    </source>
</evidence>
<reference evidence="4" key="2">
    <citation type="submission" date="2020-10" db="UniProtKB">
        <authorList>
            <consortium name="WormBaseParasite"/>
        </authorList>
    </citation>
    <scope>IDENTIFICATION</scope>
</reference>
<dbReference type="PROSITE" id="PS50127">
    <property type="entry name" value="UBC_2"/>
    <property type="match status" value="1"/>
</dbReference>
<feature type="compositionally biased region" description="Low complexity" evidence="1">
    <location>
        <begin position="45"/>
        <end position="55"/>
    </location>
</feature>
<dbReference type="Proteomes" id="UP000492821">
    <property type="component" value="Unassembled WGS sequence"/>
</dbReference>
<feature type="compositionally biased region" description="Polar residues" evidence="1">
    <location>
        <begin position="122"/>
        <end position="136"/>
    </location>
</feature>
<evidence type="ECO:0000259" key="2">
    <source>
        <dbReference type="PROSITE" id="PS50127"/>
    </source>
</evidence>
<dbReference type="Gene3D" id="3.10.110.10">
    <property type="entry name" value="Ubiquitin Conjugating Enzyme"/>
    <property type="match status" value="1"/>
</dbReference>
<dbReference type="Pfam" id="PF00179">
    <property type="entry name" value="UQ_con"/>
    <property type="match status" value="1"/>
</dbReference>